<feature type="domain" description="Phospholipid/glycerol acyltransferase" evidence="1">
    <location>
        <begin position="66"/>
        <end position="220"/>
    </location>
</feature>
<dbReference type="KEGG" id="mama:GII36_02210"/>
<dbReference type="InterPro" id="IPR002123">
    <property type="entry name" value="Plipid/glycerol_acylTrfase"/>
</dbReference>
<evidence type="ECO:0000313" key="2">
    <source>
        <dbReference type="EMBL" id="QHN42661.1"/>
    </source>
</evidence>
<organism evidence="2 3">
    <name type="scientific">Candidatus Mycosynbacter amalyticus</name>
    <dbReference type="NCBI Taxonomy" id="2665156"/>
    <lineage>
        <taxon>Bacteria</taxon>
        <taxon>Candidatus Saccharimonadota</taxon>
        <taxon>Candidatus Saccharimonadota incertae sedis</taxon>
        <taxon>Candidatus Mycosynbacter</taxon>
    </lineage>
</organism>
<dbReference type="EMBL" id="CP045921">
    <property type="protein sequence ID" value="QHN42661.1"/>
    <property type="molecule type" value="Genomic_DNA"/>
</dbReference>
<keyword evidence="3" id="KW-1185">Reference proteome</keyword>
<reference evidence="2" key="1">
    <citation type="journal article" date="2021" name="Nat. Microbiol.">
        <title>Cocultivation of an ultrasmall environmental parasitic bacterium with lytic ability against bacteria associated with wastewater foams.</title>
        <authorList>
            <person name="Batinovic S."/>
            <person name="Rose J.J.A."/>
            <person name="Ratcliffe J."/>
            <person name="Seviour R.J."/>
            <person name="Petrovski S."/>
        </authorList>
    </citation>
    <scope>NUCLEOTIDE SEQUENCE</scope>
    <source>
        <strain evidence="2">JR1</strain>
    </source>
</reference>
<evidence type="ECO:0000259" key="1">
    <source>
        <dbReference type="SMART" id="SM00563"/>
    </source>
</evidence>
<sequence length="283" mass="31526">MKRPVYELGNPAQAKAVYDYQLAYRPYRAFTRSAYRLLHEIMQPDISYDEGAHEQLAKLDTEDVPMLLTLNHLSDLHDQWTAAAIAHEILPKKVGDIRVIAKDGFYNKKLLTKLGVPTPLQAPLQPIVTGFINQMGTVPAARKKDHAESSLSCTNELLFDTINEFIQTGHPVGIYPEGTHNYSHAELNLPLQRGIGEIALRSLQPGNIPASIVPIGVSYGRDYQQIDMDNAKPNRIRHASVYIGKIATVEHGMSAEDITSLTAAHLQAATTHAFEYYDQRITT</sequence>
<dbReference type="Proteomes" id="UP001059824">
    <property type="component" value="Chromosome"/>
</dbReference>
<dbReference type="Pfam" id="PF01553">
    <property type="entry name" value="Acyltransferase"/>
    <property type="match status" value="1"/>
</dbReference>
<dbReference type="SUPFAM" id="SSF69593">
    <property type="entry name" value="Glycerol-3-phosphate (1)-acyltransferase"/>
    <property type="match status" value="1"/>
</dbReference>
<dbReference type="RefSeq" id="WP_260764124.1">
    <property type="nucleotide sequence ID" value="NZ_CP045921.1"/>
</dbReference>
<proteinExistence type="predicted"/>
<protein>
    <recommendedName>
        <fullName evidence="1">Phospholipid/glycerol acyltransferase domain-containing protein</fullName>
    </recommendedName>
</protein>
<evidence type="ECO:0000313" key="3">
    <source>
        <dbReference type="Proteomes" id="UP001059824"/>
    </source>
</evidence>
<gene>
    <name evidence="2" type="ORF">GII36_02210</name>
</gene>
<dbReference type="AlphaFoldDB" id="A0A857MND7"/>
<dbReference type="SMART" id="SM00563">
    <property type="entry name" value="PlsC"/>
    <property type="match status" value="1"/>
</dbReference>
<name>A0A857MND7_9BACT</name>
<accession>A0A857MND7</accession>
<dbReference type="GO" id="GO:0016746">
    <property type="term" value="F:acyltransferase activity"/>
    <property type="evidence" value="ECO:0007669"/>
    <property type="project" value="InterPro"/>
</dbReference>